<dbReference type="GO" id="GO:0003677">
    <property type="term" value="F:DNA binding"/>
    <property type="evidence" value="ECO:0007669"/>
    <property type="project" value="UniProtKB-KW"/>
</dbReference>
<dbReference type="Gene3D" id="3.40.50.1390">
    <property type="entry name" value="Resolvase, N-terminal catalytic domain"/>
    <property type="match status" value="1"/>
</dbReference>
<evidence type="ECO:0000313" key="8">
    <source>
        <dbReference type="EMBL" id="ADV13014.1"/>
    </source>
</evidence>
<feature type="region of interest" description="Disordered" evidence="6">
    <location>
        <begin position="223"/>
        <end position="257"/>
    </location>
</feature>
<dbReference type="InterPro" id="IPR050639">
    <property type="entry name" value="SSR_resolvase"/>
</dbReference>
<accession>E8T8W6</accession>
<dbReference type="eggNOG" id="COG1961">
    <property type="taxonomic scope" value="Bacteria"/>
</dbReference>
<dbReference type="InterPro" id="IPR006118">
    <property type="entry name" value="Recombinase_CS"/>
</dbReference>
<dbReference type="PANTHER" id="PTHR30461">
    <property type="entry name" value="DNA-INVERTASE FROM LAMBDOID PROPHAGE"/>
    <property type="match status" value="1"/>
</dbReference>
<evidence type="ECO:0000256" key="2">
    <source>
        <dbReference type="ARBA" id="ARBA00023125"/>
    </source>
</evidence>
<dbReference type="GO" id="GO:0000150">
    <property type="term" value="F:DNA strand exchange activity"/>
    <property type="evidence" value="ECO:0007669"/>
    <property type="project" value="InterPro"/>
</dbReference>
<dbReference type="PROSITE" id="PS00397">
    <property type="entry name" value="RECOMBINASES_1"/>
    <property type="match status" value="1"/>
</dbReference>
<evidence type="ECO:0000256" key="1">
    <source>
        <dbReference type="ARBA" id="ARBA00022908"/>
    </source>
</evidence>
<dbReference type="PROSITE" id="PS51736">
    <property type="entry name" value="RECOMBINASES_3"/>
    <property type="match status" value="1"/>
</dbReference>
<evidence type="ECO:0000256" key="3">
    <source>
        <dbReference type="ARBA" id="ARBA00023172"/>
    </source>
</evidence>
<feature type="active site" description="O-(5'-phospho-DNA)-serine intermediate" evidence="4 5">
    <location>
        <position position="11"/>
    </location>
</feature>
<evidence type="ECO:0000313" key="9">
    <source>
        <dbReference type="Proteomes" id="UP000007471"/>
    </source>
</evidence>
<sequence length="257" mass="27334">MKSVISYIRVSTDRQGKSGLGLEAQRQAIVRFVEAEASEIVSEFVEVETGKGSDALAKRPQLAAALAAAKRNGGCPVVVAKLDRLARDVSFISSLMSRQIPFVVAELGAGVDPFMLHIYAAFAERERTMISQRTKEALAAAKARGIQLGGPKLAEAQQRSRAVRMAQADAFAANILPIIRDIQASGVKSLRQIAVALNARGIGTARGGTWTAVQVTDIINRNARTKSTPSESAAAVPQDETAEVAEPGSRTPLGSRW</sequence>
<gene>
    <name evidence="8" type="ordered locus">Mesci_3898</name>
</gene>
<dbReference type="EMBL" id="CP002447">
    <property type="protein sequence ID" value="ADV13014.1"/>
    <property type="molecule type" value="Genomic_DNA"/>
</dbReference>
<dbReference type="Pfam" id="PF00239">
    <property type="entry name" value="Resolvase"/>
    <property type="match status" value="1"/>
</dbReference>
<keyword evidence="1" id="KW-0229">DNA integration</keyword>
<dbReference type="InterPro" id="IPR006119">
    <property type="entry name" value="Resolv_N"/>
</dbReference>
<dbReference type="InterPro" id="IPR036162">
    <property type="entry name" value="Resolvase-like_N_sf"/>
</dbReference>
<dbReference type="CDD" id="cd00338">
    <property type="entry name" value="Ser_Recombinase"/>
    <property type="match status" value="1"/>
</dbReference>
<evidence type="ECO:0000259" key="7">
    <source>
        <dbReference type="PROSITE" id="PS51736"/>
    </source>
</evidence>
<dbReference type="GO" id="GO:0015074">
    <property type="term" value="P:DNA integration"/>
    <property type="evidence" value="ECO:0007669"/>
    <property type="project" value="UniProtKB-KW"/>
</dbReference>
<proteinExistence type="predicted"/>
<dbReference type="SMART" id="SM00857">
    <property type="entry name" value="Resolvase"/>
    <property type="match status" value="1"/>
</dbReference>
<dbReference type="SUPFAM" id="SSF53041">
    <property type="entry name" value="Resolvase-like"/>
    <property type="match status" value="1"/>
</dbReference>
<keyword evidence="2" id="KW-0238">DNA-binding</keyword>
<evidence type="ECO:0000256" key="6">
    <source>
        <dbReference type="SAM" id="MobiDB-lite"/>
    </source>
</evidence>
<reference evidence="9" key="1">
    <citation type="submission" date="2011-01" db="EMBL/GenBank/DDBJ databases">
        <title>Complete sequence of chromosome of Mesorhizobium ciceri bv. biserrulae WSM1271.</title>
        <authorList>
            <person name="Lucas S."/>
            <person name="Copeland A."/>
            <person name="Lapidus A."/>
            <person name="Cheng J.-F."/>
            <person name="Goodwin L."/>
            <person name="Pitluck S."/>
            <person name="Teshima H."/>
            <person name="Detter J.C."/>
            <person name="Han C."/>
            <person name="Tapia R."/>
            <person name="Land M."/>
            <person name="Hauser L."/>
            <person name="Kyrpides N."/>
            <person name="Ivanova N."/>
            <person name="Nandasena K."/>
            <person name="Reeve W.G."/>
            <person name="Howieson J.G."/>
            <person name="O'Hara G."/>
            <person name="Tiwari R.P."/>
            <person name="Woyke T."/>
        </authorList>
    </citation>
    <scope>NUCLEOTIDE SEQUENCE [LARGE SCALE GENOMIC DNA]</scope>
    <source>
        <strain evidence="9">HAMBI 2942 / LMG 23838 / WSM1271</strain>
    </source>
</reference>
<feature type="domain" description="Resolvase/invertase-type recombinase catalytic" evidence="7">
    <location>
        <begin position="3"/>
        <end position="145"/>
    </location>
</feature>
<dbReference type="RefSeq" id="WP_013531680.1">
    <property type="nucleotide sequence ID" value="NC_014923.1"/>
</dbReference>
<dbReference type="OrthoDB" id="2290206at2"/>
<organism evidence="8 9">
    <name type="scientific">Mesorhizobium ciceri biovar biserrulae (strain HAMBI 2942 / LMG 23838 / WSM1271)</name>
    <dbReference type="NCBI Taxonomy" id="765698"/>
    <lineage>
        <taxon>Bacteria</taxon>
        <taxon>Pseudomonadati</taxon>
        <taxon>Pseudomonadota</taxon>
        <taxon>Alphaproteobacteria</taxon>
        <taxon>Hyphomicrobiales</taxon>
        <taxon>Phyllobacteriaceae</taxon>
        <taxon>Mesorhizobium</taxon>
    </lineage>
</organism>
<dbReference type="PATRIC" id="fig|765698.3.peg.4387"/>
<dbReference type="AlphaFoldDB" id="E8T8W6"/>
<dbReference type="Proteomes" id="UP000007471">
    <property type="component" value="Chromosome"/>
</dbReference>
<name>E8T8W6_MESCW</name>
<evidence type="ECO:0000256" key="4">
    <source>
        <dbReference type="PIRSR" id="PIRSR606118-50"/>
    </source>
</evidence>
<keyword evidence="3" id="KW-0233">DNA recombination</keyword>
<dbReference type="PANTHER" id="PTHR30461:SF2">
    <property type="entry name" value="SERINE RECOMBINASE PINE-RELATED"/>
    <property type="match status" value="1"/>
</dbReference>
<protein>
    <submittedName>
        <fullName evidence="8">Resolvase domain</fullName>
    </submittedName>
</protein>
<dbReference type="STRING" id="765698.Mesci_3898"/>
<dbReference type="HOGENOM" id="CLU_010686_0_1_5"/>
<dbReference type="KEGG" id="mci:Mesci_3898"/>
<evidence type="ECO:0000256" key="5">
    <source>
        <dbReference type="PROSITE-ProRule" id="PRU10137"/>
    </source>
</evidence>